<dbReference type="Gene3D" id="3.60.40.10">
    <property type="entry name" value="PPM-type phosphatase domain"/>
    <property type="match status" value="1"/>
</dbReference>
<organism evidence="3 4">
    <name type="scientific">Saccharothrix syringae</name>
    <name type="common">Nocardiopsis syringae</name>
    <dbReference type="NCBI Taxonomy" id="103733"/>
    <lineage>
        <taxon>Bacteria</taxon>
        <taxon>Bacillati</taxon>
        <taxon>Actinomycetota</taxon>
        <taxon>Actinomycetes</taxon>
        <taxon>Pseudonocardiales</taxon>
        <taxon>Pseudonocardiaceae</taxon>
        <taxon>Saccharothrix</taxon>
    </lineage>
</organism>
<dbReference type="EMBL" id="CP034550">
    <property type="protein sequence ID" value="QFZ21688.1"/>
    <property type="molecule type" value="Genomic_DNA"/>
</dbReference>
<dbReference type="GO" id="GO:0016791">
    <property type="term" value="F:phosphatase activity"/>
    <property type="evidence" value="ECO:0007669"/>
    <property type="project" value="TreeGrafter"/>
</dbReference>
<evidence type="ECO:0000256" key="1">
    <source>
        <dbReference type="ARBA" id="ARBA00022801"/>
    </source>
</evidence>
<evidence type="ECO:0000313" key="3">
    <source>
        <dbReference type="EMBL" id="QFZ21688.1"/>
    </source>
</evidence>
<dbReference type="SMART" id="SM00331">
    <property type="entry name" value="PP2C_SIG"/>
    <property type="match status" value="1"/>
</dbReference>
<gene>
    <name evidence="3" type="ORF">EKG83_33655</name>
</gene>
<dbReference type="Pfam" id="PF07228">
    <property type="entry name" value="SpoIIE"/>
    <property type="match status" value="1"/>
</dbReference>
<dbReference type="InterPro" id="IPR036457">
    <property type="entry name" value="PPM-type-like_dom_sf"/>
</dbReference>
<proteinExistence type="predicted"/>
<dbReference type="PANTHER" id="PTHR43156:SF2">
    <property type="entry name" value="STAGE II SPORULATION PROTEIN E"/>
    <property type="match status" value="1"/>
</dbReference>
<evidence type="ECO:0000313" key="4">
    <source>
        <dbReference type="Proteomes" id="UP000325787"/>
    </source>
</evidence>
<dbReference type="SUPFAM" id="SSF81606">
    <property type="entry name" value="PP2C-like"/>
    <property type="match status" value="1"/>
</dbReference>
<dbReference type="InterPro" id="IPR052016">
    <property type="entry name" value="Bact_Sigma-Reg"/>
</dbReference>
<protein>
    <recommendedName>
        <fullName evidence="2">PPM-type phosphatase domain-containing protein</fullName>
    </recommendedName>
</protein>
<dbReference type="InterPro" id="IPR001932">
    <property type="entry name" value="PPM-type_phosphatase-like_dom"/>
</dbReference>
<feature type="domain" description="PPM-type phosphatase" evidence="2">
    <location>
        <begin position="111"/>
        <end position="347"/>
    </location>
</feature>
<evidence type="ECO:0000259" key="2">
    <source>
        <dbReference type="SMART" id="SM00331"/>
    </source>
</evidence>
<dbReference type="AlphaFoldDB" id="A0A5Q0H616"/>
<name>A0A5Q0H616_SACSY</name>
<dbReference type="KEGG" id="ssyi:EKG83_33655"/>
<keyword evidence="4" id="KW-1185">Reference proteome</keyword>
<dbReference type="Proteomes" id="UP000325787">
    <property type="component" value="Chromosome"/>
</dbReference>
<keyword evidence="1" id="KW-0378">Hydrolase</keyword>
<sequence length="381" mass="40771">MVLLAASMGLARALVVSRRLAEVGAGHVALVFDDGDLAALEACVRAGFDYVARPFSPTLLRGRLLSAWERGGGPVAAERVAVEETVRDYEHDLVVAHDVQAGFLPEALPEAPGWEFAARFRPARLVSGDFYDGFELLDGRRLGFVVADVCDKGIGAALFMALIRTLLRHNAEHTPATRVADGGPALSPRLAFGSGPLVQAVVDTNRYLARNHLKQGYFATVFFGVLDPLSGGLVYINCGHNPPVVVRADGTRTTLPPTGPALGMLADGEYRLGHVHLNPGDSLFAYTDGVVEARDARGRQFGADAMLGAVRPRRSAEQLLESVDGALRRHVDGAVQFDDITMLGLHRVDAAPMLGRVPLQPWEVGGSGRVPKHRAGVARRS</sequence>
<dbReference type="PANTHER" id="PTHR43156">
    <property type="entry name" value="STAGE II SPORULATION PROTEIN E-RELATED"/>
    <property type="match status" value="1"/>
</dbReference>
<accession>A0A5Q0H616</accession>
<reference evidence="4" key="1">
    <citation type="journal article" date="2021" name="Curr. Microbiol.">
        <title>Complete genome of nocamycin-producing strain Saccharothrix syringae NRRL B-16468 reveals the biosynthetic potential for secondary metabolites.</title>
        <authorList>
            <person name="Mo X."/>
            <person name="Yang S."/>
        </authorList>
    </citation>
    <scope>NUCLEOTIDE SEQUENCE [LARGE SCALE GENOMIC DNA]</scope>
    <source>
        <strain evidence="4">ATCC 51364 / DSM 43886 / JCM 6844 / KCTC 9398 / NBRC 14523 / NRRL B-16468 / INA 2240</strain>
    </source>
</reference>